<gene>
    <name evidence="2" type="ORF">D9611_006156</name>
</gene>
<keyword evidence="1" id="KW-1133">Transmembrane helix</keyword>
<organism evidence="2 3">
    <name type="scientific">Ephemerocybe angulata</name>
    <dbReference type="NCBI Taxonomy" id="980116"/>
    <lineage>
        <taxon>Eukaryota</taxon>
        <taxon>Fungi</taxon>
        <taxon>Dikarya</taxon>
        <taxon>Basidiomycota</taxon>
        <taxon>Agaricomycotina</taxon>
        <taxon>Agaricomycetes</taxon>
        <taxon>Agaricomycetidae</taxon>
        <taxon>Agaricales</taxon>
        <taxon>Agaricineae</taxon>
        <taxon>Psathyrellaceae</taxon>
        <taxon>Ephemerocybe</taxon>
    </lineage>
</organism>
<feature type="transmembrane region" description="Helical" evidence="1">
    <location>
        <begin position="99"/>
        <end position="122"/>
    </location>
</feature>
<dbReference type="InterPro" id="IPR022057">
    <property type="entry name" value="Chs7"/>
</dbReference>
<evidence type="ECO:0008006" key="4">
    <source>
        <dbReference type="Google" id="ProtNLM"/>
    </source>
</evidence>
<reference evidence="2 3" key="1">
    <citation type="journal article" date="2020" name="ISME J.">
        <title>Uncovering the hidden diversity of litter-decomposition mechanisms in mushroom-forming fungi.</title>
        <authorList>
            <person name="Floudas D."/>
            <person name="Bentzer J."/>
            <person name="Ahren D."/>
            <person name="Johansson T."/>
            <person name="Persson P."/>
            <person name="Tunlid A."/>
        </authorList>
    </citation>
    <scope>NUCLEOTIDE SEQUENCE [LARGE SCALE GENOMIC DNA]</scope>
    <source>
        <strain evidence="2 3">CBS 175.51</strain>
    </source>
</reference>
<evidence type="ECO:0000313" key="3">
    <source>
        <dbReference type="Proteomes" id="UP000541558"/>
    </source>
</evidence>
<feature type="transmembrane region" description="Helical" evidence="1">
    <location>
        <begin position="128"/>
        <end position="153"/>
    </location>
</feature>
<dbReference type="GO" id="GO:0051082">
    <property type="term" value="F:unfolded protein binding"/>
    <property type="evidence" value="ECO:0007669"/>
    <property type="project" value="TreeGrafter"/>
</dbReference>
<dbReference type="EMBL" id="JAACJK010000002">
    <property type="protein sequence ID" value="KAF5341049.1"/>
    <property type="molecule type" value="Genomic_DNA"/>
</dbReference>
<feature type="transmembrane region" description="Helical" evidence="1">
    <location>
        <begin position="67"/>
        <end position="87"/>
    </location>
</feature>
<evidence type="ECO:0000313" key="2">
    <source>
        <dbReference type="EMBL" id="KAF5341049.1"/>
    </source>
</evidence>
<keyword evidence="3" id="KW-1185">Reference proteome</keyword>
<proteinExistence type="predicted"/>
<evidence type="ECO:0000256" key="1">
    <source>
        <dbReference type="SAM" id="Phobius"/>
    </source>
</evidence>
<feature type="transmembrane region" description="Helical" evidence="1">
    <location>
        <begin position="165"/>
        <end position="184"/>
    </location>
</feature>
<protein>
    <recommendedName>
        <fullName evidence="4">Chitin synthase export chaperone</fullName>
    </recommendedName>
</protein>
<sequence length="310" mass="33393">MTAFGDFAPLCTNTPSYPWCNLFYRQLQRNASQILTGPSATPASAPVGINPKCGIPRLNHDGSISNVANIAACGVSVLFVVLLIVLCNRRKAAVGRIELRSFLTLYLLTLPLQLLSTGALLAQGSTALVVLTAVHAGMVAALFWTLLANAIVATQVVEDGTLSSLIPFGIFTILFLGVTTYVSLDIGLGVTQLIGGVESPPEALRNIPLFVLTSVWPAAAAFLYLVIMSYIVLRILNERRPMVYYLLAALLFVLSQLAFFLLGRVLCTASNQKVDGSFLATVLETAAVGVLYLAWKSITEESWDDEYYPS</sequence>
<accession>A0A8H5CGW0</accession>
<dbReference type="GO" id="GO:0005789">
    <property type="term" value="C:endoplasmic reticulum membrane"/>
    <property type="evidence" value="ECO:0007669"/>
    <property type="project" value="TreeGrafter"/>
</dbReference>
<keyword evidence="1" id="KW-0812">Transmembrane</keyword>
<dbReference type="GO" id="GO:0006457">
    <property type="term" value="P:protein folding"/>
    <property type="evidence" value="ECO:0007669"/>
    <property type="project" value="TreeGrafter"/>
</dbReference>
<dbReference type="AlphaFoldDB" id="A0A8H5CGW0"/>
<feature type="transmembrane region" description="Helical" evidence="1">
    <location>
        <begin position="243"/>
        <end position="266"/>
    </location>
</feature>
<feature type="transmembrane region" description="Helical" evidence="1">
    <location>
        <begin position="207"/>
        <end position="231"/>
    </location>
</feature>
<dbReference type="OrthoDB" id="5582162at2759"/>
<feature type="transmembrane region" description="Helical" evidence="1">
    <location>
        <begin position="278"/>
        <end position="295"/>
    </location>
</feature>
<dbReference type="Pfam" id="PF12271">
    <property type="entry name" value="Chs7"/>
    <property type="match status" value="1"/>
</dbReference>
<dbReference type="Proteomes" id="UP000541558">
    <property type="component" value="Unassembled WGS sequence"/>
</dbReference>
<dbReference type="PANTHER" id="PTHR35329">
    <property type="entry name" value="CHITIN SYNTHASE EXPORT CHAPERONE"/>
    <property type="match status" value="1"/>
</dbReference>
<keyword evidence="1" id="KW-0472">Membrane</keyword>
<dbReference type="PANTHER" id="PTHR35329:SF1">
    <property type="entry name" value="CHITIN SYNTHASE EXPORT CHAPERONE"/>
    <property type="match status" value="1"/>
</dbReference>
<name>A0A8H5CGW0_9AGAR</name>
<comment type="caution">
    <text evidence="2">The sequence shown here is derived from an EMBL/GenBank/DDBJ whole genome shotgun (WGS) entry which is preliminary data.</text>
</comment>